<dbReference type="EMBL" id="CM032191">
    <property type="protein sequence ID" value="KAG7086000.1"/>
    <property type="molecule type" value="Genomic_DNA"/>
</dbReference>
<keyword evidence="1" id="KW-0812">Transmembrane</keyword>
<keyword evidence="1" id="KW-1133">Transmembrane helix</keyword>
<dbReference type="RefSeq" id="XP_043002471.1">
    <property type="nucleotide sequence ID" value="XM_043160514.1"/>
</dbReference>
<sequence length="305" mass="34151">MVLFGTVMYLLRQRKERENAMFHMVSTMLLFLFATITAVVNFLSTVEELGHLATFDFRLPTTRVIYLVTLQLVDALAFIILLHRCFNIWEGNYQVVVLPALMMLGTTSVFYAQFSEYIKIQHTPVIDQNNYNTIVHDSIAFSTAALFLNIGANILLTSLIAGRLWWIRRRLQQLVPNGTFFNKYTSLIFMTLESGMMIPIALTIYAVFTIRIKEGGSGHAALTVMNALLPQIMVRSYHTIYLGLLPSDAAKHPGFRTVVDHVSCGAGHHSGPGSHKHGIPTRIKPSDVFNCPGSSISRNIPVDGY</sequence>
<accession>A0A9P7UKY7</accession>
<feature type="transmembrane region" description="Helical" evidence="1">
    <location>
        <begin position="139"/>
        <end position="166"/>
    </location>
</feature>
<feature type="transmembrane region" description="Helical" evidence="1">
    <location>
        <begin position="187"/>
        <end position="208"/>
    </location>
</feature>
<evidence type="ECO:0000313" key="3">
    <source>
        <dbReference type="Proteomes" id="UP001049176"/>
    </source>
</evidence>
<dbReference type="GeneID" id="66072599"/>
<dbReference type="KEGG" id="more:E1B28_003523"/>
<feature type="transmembrane region" description="Helical" evidence="1">
    <location>
        <begin position="21"/>
        <end position="44"/>
    </location>
</feature>
<keyword evidence="3" id="KW-1185">Reference proteome</keyword>
<evidence type="ECO:0000313" key="2">
    <source>
        <dbReference type="EMBL" id="KAG7086000.1"/>
    </source>
</evidence>
<dbReference type="OrthoDB" id="3033271at2759"/>
<protein>
    <submittedName>
        <fullName evidence="2">Uncharacterized protein</fullName>
    </submittedName>
</protein>
<dbReference type="Proteomes" id="UP001049176">
    <property type="component" value="Chromosome 11"/>
</dbReference>
<proteinExistence type="predicted"/>
<feature type="transmembrane region" description="Helical" evidence="1">
    <location>
        <begin position="95"/>
        <end position="114"/>
    </location>
</feature>
<dbReference type="AlphaFoldDB" id="A0A9P7UKY7"/>
<comment type="caution">
    <text evidence="2">The sequence shown here is derived from an EMBL/GenBank/DDBJ whole genome shotgun (WGS) entry which is preliminary data.</text>
</comment>
<gene>
    <name evidence="2" type="ORF">E1B28_003523</name>
</gene>
<keyword evidence="1" id="KW-0472">Membrane</keyword>
<evidence type="ECO:0000256" key="1">
    <source>
        <dbReference type="SAM" id="Phobius"/>
    </source>
</evidence>
<organism evidence="2 3">
    <name type="scientific">Marasmius oreades</name>
    <name type="common">fairy-ring Marasmius</name>
    <dbReference type="NCBI Taxonomy" id="181124"/>
    <lineage>
        <taxon>Eukaryota</taxon>
        <taxon>Fungi</taxon>
        <taxon>Dikarya</taxon>
        <taxon>Basidiomycota</taxon>
        <taxon>Agaricomycotina</taxon>
        <taxon>Agaricomycetes</taxon>
        <taxon>Agaricomycetidae</taxon>
        <taxon>Agaricales</taxon>
        <taxon>Marasmiineae</taxon>
        <taxon>Marasmiaceae</taxon>
        <taxon>Marasmius</taxon>
    </lineage>
</organism>
<reference evidence="2" key="1">
    <citation type="journal article" date="2021" name="Genome Biol. Evol.">
        <title>The assembled and annotated genome of the fairy-ring fungus Marasmius oreades.</title>
        <authorList>
            <person name="Hiltunen M."/>
            <person name="Ament-Velasquez S.L."/>
            <person name="Johannesson H."/>
        </authorList>
    </citation>
    <scope>NUCLEOTIDE SEQUENCE</scope>
    <source>
        <strain evidence="2">03SP1</strain>
    </source>
</reference>
<name>A0A9P7UKY7_9AGAR</name>
<feature type="transmembrane region" description="Helical" evidence="1">
    <location>
        <begin position="64"/>
        <end position="83"/>
    </location>
</feature>